<feature type="domain" description="Signal transduction histidine kinase subgroup 3 dimerisation and phosphoacceptor" evidence="10">
    <location>
        <begin position="217"/>
        <end position="279"/>
    </location>
</feature>
<evidence type="ECO:0000256" key="5">
    <source>
        <dbReference type="ARBA" id="ARBA00022741"/>
    </source>
</evidence>
<keyword evidence="5" id="KW-0547">Nucleotide-binding</keyword>
<keyword evidence="8" id="KW-0902">Two-component regulatory system</keyword>
<feature type="transmembrane region" description="Helical" evidence="9">
    <location>
        <begin position="123"/>
        <end position="142"/>
    </location>
</feature>
<keyword evidence="6 11" id="KW-0418">Kinase</keyword>
<feature type="transmembrane region" description="Helical" evidence="9">
    <location>
        <begin position="179"/>
        <end position="195"/>
    </location>
</feature>
<organism evidence="11 12">
    <name type="scientific">Streptodolium elevatio</name>
    <dbReference type="NCBI Taxonomy" id="3157996"/>
    <lineage>
        <taxon>Bacteria</taxon>
        <taxon>Bacillati</taxon>
        <taxon>Actinomycetota</taxon>
        <taxon>Actinomycetes</taxon>
        <taxon>Kitasatosporales</taxon>
        <taxon>Streptomycetaceae</taxon>
        <taxon>Streptodolium</taxon>
    </lineage>
</organism>
<dbReference type="Proteomes" id="UP001551482">
    <property type="component" value="Unassembled WGS sequence"/>
</dbReference>
<accession>A0ABV3DSL7</accession>
<evidence type="ECO:0000313" key="12">
    <source>
        <dbReference type="Proteomes" id="UP001551482"/>
    </source>
</evidence>
<dbReference type="Gene3D" id="3.30.565.10">
    <property type="entry name" value="Histidine kinase-like ATPase, C-terminal domain"/>
    <property type="match status" value="1"/>
</dbReference>
<feature type="transmembrane region" description="Helical" evidence="9">
    <location>
        <begin position="69"/>
        <end position="86"/>
    </location>
</feature>
<keyword evidence="7" id="KW-0067">ATP-binding</keyword>
<dbReference type="Gene3D" id="1.20.5.1930">
    <property type="match status" value="1"/>
</dbReference>
<proteinExistence type="predicted"/>
<evidence type="ECO:0000256" key="3">
    <source>
        <dbReference type="ARBA" id="ARBA00022553"/>
    </source>
</evidence>
<evidence type="ECO:0000256" key="4">
    <source>
        <dbReference type="ARBA" id="ARBA00022679"/>
    </source>
</evidence>
<dbReference type="EC" id="2.7.13.3" evidence="2"/>
<evidence type="ECO:0000256" key="8">
    <source>
        <dbReference type="ARBA" id="ARBA00023012"/>
    </source>
</evidence>
<dbReference type="InterPro" id="IPR036890">
    <property type="entry name" value="HATPase_C_sf"/>
</dbReference>
<keyword evidence="9" id="KW-0812">Transmembrane</keyword>
<keyword evidence="9" id="KW-1133">Transmembrane helix</keyword>
<keyword evidence="9" id="KW-0472">Membrane</keyword>
<evidence type="ECO:0000256" key="9">
    <source>
        <dbReference type="SAM" id="Phobius"/>
    </source>
</evidence>
<dbReference type="InterPro" id="IPR011712">
    <property type="entry name" value="Sig_transdc_His_kin_sub3_dim/P"/>
</dbReference>
<keyword evidence="4" id="KW-0808">Transferase</keyword>
<evidence type="ECO:0000256" key="2">
    <source>
        <dbReference type="ARBA" id="ARBA00012438"/>
    </source>
</evidence>
<comment type="caution">
    <text evidence="11">The sequence shown here is derived from an EMBL/GenBank/DDBJ whole genome shotgun (WGS) entry which is preliminary data.</text>
</comment>
<dbReference type="InterPro" id="IPR050482">
    <property type="entry name" value="Sensor_HK_TwoCompSys"/>
</dbReference>
<evidence type="ECO:0000256" key="7">
    <source>
        <dbReference type="ARBA" id="ARBA00022840"/>
    </source>
</evidence>
<keyword evidence="3" id="KW-0597">Phosphoprotein</keyword>
<feature type="transmembrane region" description="Helical" evidence="9">
    <location>
        <begin position="149"/>
        <end position="167"/>
    </location>
</feature>
<dbReference type="PANTHER" id="PTHR24421:SF10">
    <property type="entry name" value="NITRATE_NITRITE SENSOR PROTEIN NARQ"/>
    <property type="match status" value="1"/>
</dbReference>
<reference evidence="11 12" key="1">
    <citation type="submission" date="2024-06" db="EMBL/GenBank/DDBJ databases">
        <title>The Natural Products Discovery Center: Release of the First 8490 Sequenced Strains for Exploring Actinobacteria Biosynthetic Diversity.</title>
        <authorList>
            <person name="Kalkreuter E."/>
            <person name="Kautsar S.A."/>
            <person name="Yang D."/>
            <person name="Bader C.D."/>
            <person name="Teijaro C.N."/>
            <person name="Fluegel L."/>
            <person name="Davis C.M."/>
            <person name="Simpson J.R."/>
            <person name="Lauterbach L."/>
            <person name="Steele A.D."/>
            <person name="Gui C."/>
            <person name="Meng S."/>
            <person name="Li G."/>
            <person name="Viehrig K."/>
            <person name="Ye F."/>
            <person name="Su P."/>
            <person name="Kiefer A.F."/>
            <person name="Nichols A."/>
            <person name="Cepeda A.J."/>
            <person name="Yan W."/>
            <person name="Fan B."/>
            <person name="Jiang Y."/>
            <person name="Adhikari A."/>
            <person name="Zheng C.-J."/>
            <person name="Schuster L."/>
            <person name="Cowan T.M."/>
            <person name="Smanski M.J."/>
            <person name="Chevrette M.G."/>
            <person name="De Carvalho L.P.S."/>
            <person name="Shen B."/>
        </authorList>
    </citation>
    <scope>NUCLEOTIDE SEQUENCE [LARGE SCALE GENOMIC DNA]</scope>
    <source>
        <strain evidence="11 12">NPDC048946</strain>
    </source>
</reference>
<evidence type="ECO:0000313" key="11">
    <source>
        <dbReference type="EMBL" id="MEU8138745.1"/>
    </source>
</evidence>
<evidence type="ECO:0000256" key="6">
    <source>
        <dbReference type="ARBA" id="ARBA00022777"/>
    </source>
</evidence>
<dbReference type="PANTHER" id="PTHR24421">
    <property type="entry name" value="NITRATE/NITRITE SENSOR PROTEIN NARX-RELATED"/>
    <property type="match status" value="1"/>
</dbReference>
<dbReference type="GO" id="GO:0016301">
    <property type="term" value="F:kinase activity"/>
    <property type="evidence" value="ECO:0007669"/>
    <property type="project" value="UniProtKB-KW"/>
</dbReference>
<keyword evidence="12" id="KW-1185">Reference proteome</keyword>
<dbReference type="Pfam" id="PF07730">
    <property type="entry name" value="HisKA_3"/>
    <property type="match status" value="1"/>
</dbReference>
<feature type="transmembrane region" description="Helical" evidence="9">
    <location>
        <begin position="93"/>
        <end position="111"/>
    </location>
</feature>
<gene>
    <name evidence="11" type="ORF">AB0C36_35255</name>
</gene>
<evidence type="ECO:0000256" key="1">
    <source>
        <dbReference type="ARBA" id="ARBA00000085"/>
    </source>
</evidence>
<protein>
    <recommendedName>
        <fullName evidence="2">histidine kinase</fullName>
        <ecNumber evidence="2">2.7.13.3</ecNumber>
    </recommendedName>
</protein>
<comment type="catalytic activity">
    <reaction evidence="1">
        <text>ATP + protein L-histidine = ADP + protein N-phospho-L-histidine.</text>
        <dbReference type="EC" id="2.7.13.3"/>
    </reaction>
</comment>
<dbReference type="SUPFAM" id="SSF55874">
    <property type="entry name" value="ATPase domain of HSP90 chaperone/DNA topoisomerase II/histidine kinase"/>
    <property type="match status" value="1"/>
</dbReference>
<dbReference type="RefSeq" id="WP_358362406.1">
    <property type="nucleotide sequence ID" value="NZ_JBEZFP010000137.1"/>
</dbReference>
<sequence>MPTIKETAARGDREPGASDRRFIPGVARYAWADDSPAPGSLSVRDRLAAACLGAAALVALVLIRGHSLYGTVPAVLVLALALWGLICRRRARYVLAWPLAAVSALSIATDFARPQPIPQSAGAWKIAEVFVLLALISAVVCWSPRREALLGAGAASAAVALWAIPFVDDGTWRDQVGAAVFWGVAAAVAAGVGAYPRSQARRGRDAVVAARREQQLELARDLHDFVAHDVSGIVVQAQAARFVAASDPQAVVLALERIEKAGLSALASMDRTVQMLHDADGAPIGASAPPGIGELPDLVSRFAAERGAADGRVDLRVHDDAADRLSREAGAVAYRVVVEALTNIRRHAASSSRVEVSVRRDTPVVRVAVTNETSVGAASWGRGRRGGRGLVGLRERVAAVGGSLDAGPDGSGGWHVVARFPEEA</sequence>
<evidence type="ECO:0000259" key="10">
    <source>
        <dbReference type="Pfam" id="PF07730"/>
    </source>
</evidence>
<name>A0ABV3DSL7_9ACTN</name>
<dbReference type="EMBL" id="JBEZFP010000137">
    <property type="protein sequence ID" value="MEU8138745.1"/>
    <property type="molecule type" value="Genomic_DNA"/>
</dbReference>
<feature type="transmembrane region" description="Helical" evidence="9">
    <location>
        <begin position="47"/>
        <end position="63"/>
    </location>
</feature>